<proteinExistence type="predicted"/>
<dbReference type="EMBL" id="JAPDOD010000011">
    <property type="protein sequence ID" value="MDA0161294.1"/>
    <property type="molecule type" value="Genomic_DNA"/>
</dbReference>
<evidence type="ECO:0000256" key="2">
    <source>
        <dbReference type="SAM" id="Phobius"/>
    </source>
</evidence>
<gene>
    <name evidence="3" type="ORF">OM076_13535</name>
</gene>
<comment type="caution">
    <text evidence="3">The sequence shown here is derived from an EMBL/GenBank/DDBJ whole genome shotgun (WGS) entry which is preliminary data.</text>
</comment>
<keyword evidence="2" id="KW-0812">Transmembrane</keyword>
<reference evidence="3" key="1">
    <citation type="submission" date="2022-10" db="EMBL/GenBank/DDBJ databases">
        <title>The WGS of Solirubrobacter ginsenosidimutans DSM 21036.</title>
        <authorList>
            <person name="Jiang Z."/>
        </authorList>
    </citation>
    <scope>NUCLEOTIDE SEQUENCE</scope>
    <source>
        <strain evidence="3">DSM 21036</strain>
    </source>
</reference>
<feature type="transmembrane region" description="Helical" evidence="2">
    <location>
        <begin position="9"/>
        <end position="30"/>
    </location>
</feature>
<protein>
    <submittedName>
        <fullName evidence="3">Uncharacterized protein</fullName>
    </submittedName>
</protein>
<feature type="region of interest" description="Disordered" evidence="1">
    <location>
        <begin position="124"/>
        <end position="148"/>
    </location>
</feature>
<accession>A0A9X3S0H0</accession>
<dbReference type="AlphaFoldDB" id="A0A9X3S0H0"/>
<sequence length="148" mass="15085">MARLDPKTVVGTLGTLSLGVITLLTVFAVVDWSAAQTALLTAELAAITGFAAALVAHLKPGTAQEHVALAATFTATVSTTLALGTAFDWWTLTGQEVSALVGVVTALTSVGSAMIARQHVRELITPNGEPARGRRPPGPPVGSGSDED</sequence>
<dbReference type="Proteomes" id="UP001149140">
    <property type="component" value="Unassembled WGS sequence"/>
</dbReference>
<feature type="transmembrane region" description="Helical" evidence="2">
    <location>
        <begin position="97"/>
        <end position="116"/>
    </location>
</feature>
<evidence type="ECO:0000313" key="4">
    <source>
        <dbReference type="Proteomes" id="UP001149140"/>
    </source>
</evidence>
<keyword evidence="2" id="KW-0472">Membrane</keyword>
<organism evidence="3 4">
    <name type="scientific">Solirubrobacter ginsenosidimutans</name>
    <dbReference type="NCBI Taxonomy" id="490573"/>
    <lineage>
        <taxon>Bacteria</taxon>
        <taxon>Bacillati</taxon>
        <taxon>Actinomycetota</taxon>
        <taxon>Thermoleophilia</taxon>
        <taxon>Solirubrobacterales</taxon>
        <taxon>Solirubrobacteraceae</taxon>
        <taxon>Solirubrobacter</taxon>
    </lineage>
</organism>
<keyword evidence="2" id="KW-1133">Transmembrane helix</keyword>
<evidence type="ECO:0000313" key="3">
    <source>
        <dbReference type="EMBL" id="MDA0161294.1"/>
    </source>
</evidence>
<feature type="transmembrane region" description="Helical" evidence="2">
    <location>
        <begin position="67"/>
        <end position="91"/>
    </location>
</feature>
<feature type="transmembrane region" description="Helical" evidence="2">
    <location>
        <begin position="36"/>
        <end position="55"/>
    </location>
</feature>
<name>A0A9X3S0H0_9ACTN</name>
<keyword evidence="4" id="KW-1185">Reference proteome</keyword>
<dbReference type="RefSeq" id="WP_270040496.1">
    <property type="nucleotide sequence ID" value="NZ_JAPDOD010000011.1"/>
</dbReference>
<evidence type="ECO:0000256" key="1">
    <source>
        <dbReference type="SAM" id="MobiDB-lite"/>
    </source>
</evidence>